<dbReference type="AlphaFoldDB" id="A0A7S7LTB0"/>
<evidence type="ECO:0000313" key="5">
    <source>
        <dbReference type="EMBL" id="QOY52289.1"/>
    </source>
</evidence>
<accession>A0A7S7LTB0</accession>
<dbReference type="SUPFAM" id="SSF56925">
    <property type="entry name" value="OMPA-like"/>
    <property type="match status" value="1"/>
</dbReference>
<dbReference type="RefSeq" id="WP_194368084.1">
    <property type="nucleotide sequence ID" value="NZ_CP054492.1"/>
</dbReference>
<dbReference type="KEGG" id="sbal:HUE88_00920"/>
<keyword evidence="1 2" id="KW-0732">Signal</keyword>
<gene>
    <name evidence="5" type="ORF">HUE88_00920</name>
    <name evidence="4" type="ORF">HUE88_07355</name>
</gene>
<evidence type="ECO:0000256" key="2">
    <source>
        <dbReference type="SAM" id="SignalP"/>
    </source>
</evidence>
<dbReference type="Pfam" id="PF13505">
    <property type="entry name" value="OMP_b-brl"/>
    <property type="match status" value="1"/>
</dbReference>
<dbReference type="InterPro" id="IPR027385">
    <property type="entry name" value="Beta-barrel_OMP"/>
</dbReference>
<evidence type="ECO:0000313" key="6">
    <source>
        <dbReference type="Proteomes" id="UP000593994"/>
    </source>
</evidence>
<reference evidence="4 6" key="1">
    <citation type="submission" date="2020-05" db="EMBL/GenBank/DDBJ databases">
        <title>Sulfurimonas marisnigri, sp. nov., and Sulfurimonas baltica, sp. nov., manganese oxide reducing chemolithoautotrophs of the class Epsilonproteobacteria isolated from the pelagic redoxclines of the Black and Baltic Seas and emended description of the genus Sulfurimonas.</title>
        <authorList>
            <person name="Henkel J.V."/>
            <person name="Laudan C."/>
            <person name="Werner J."/>
            <person name="Neu T."/>
            <person name="Plewe S."/>
            <person name="Sproer C."/>
            <person name="Bunk B."/>
            <person name="Schulz-Vogt H.N."/>
        </authorList>
    </citation>
    <scope>NUCLEOTIDE SEQUENCE [LARGE SCALE GENOMIC DNA]</scope>
    <source>
        <strain evidence="4 6">GD2</strain>
    </source>
</reference>
<feature type="chain" id="PRO_5044661315" evidence="2">
    <location>
        <begin position="21"/>
        <end position="198"/>
    </location>
</feature>
<keyword evidence="6" id="KW-1185">Reference proteome</keyword>
<dbReference type="EMBL" id="CP054492">
    <property type="protein sequence ID" value="QOY52289.1"/>
    <property type="molecule type" value="Genomic_DNA"/>
</dbReference>
<sequence>MSYMKVTLITTLLLGSVATADSNYLKNTFVGVSAGYSYLNVDQRDNVGVIILGNEIQESGYNLTLQAGYHHSKNVDISLNYQRVEQDDTYENNFYLATEFKVGEYNQVTPFIGAQLGYSQLTWSKNPVNTTDNDIHSDSYMGGINLGARYPLSNNIELTMKYELNFMNHTTMIDLLNAQSQLTHNSAHNVNVGFRYLF</sequence>
<protein>
    <submittedName>
        <fullName evidence="4">Outer membrane beta-barrel protein</fullName>
    </submittedName>
</protein>
<feature type="domain" description="Outer membrane protein beta-barrel" evidence="3">
    <location>
        <begin position="11"/>
        <end position="195"/>
    </location>
</feature>
<organism evidence="4 6">
    <name type="scientific">Candidatus Sulfurimonas baltica</name>
    <dbReference type="NCBI Taxonomy" id="2740404"/>
    <lineage>
        <taxon>Bacteria</taxon>
        <taxon>Pseudomonadati</taxon>
        <taxon>Campylobacterota</taxon>
        <taxon>Epsilonproteobacteria</taxon>
        <taxon>Campylobacterales</taxon>
        <taxon>Sulfurimonadaceae</taxon>
        <taxon>Sulfurimonas</taxon>
    </lineage>
</organism>
<dbReference type="EMBL" id="CP054492">
    <property type="protein sequence ID" value="QOY50965.1"/>
    <property type="molecule type" value="Genomic_DNA"/>
</dbReference>
<dbReference type="Proteomes" id="UP000593994">
    <property type="component" value="Chromosome"/>
</dbReference>
<dbReference type="InterPro" id="IPR011250">
    <property type="entry name" value="OMP/PagP_B-barrel"/>
</dbReference>
<proteinExistence type="predicted"/>
<feature type="signal peptide" evidence="2">
    <location>
        <begin position="1"/>
        <end position="20"/>
    </location>
</feature>
<dbReference type="Gene3D" id="2.40.160.20">
    <property type="match status" value="1"/>
</dbReference>
<evidence type="ECO:0000259" key="3">
    <source>
        <dbReference type="Pfam" id="PF13505"/>
    </source>
</evidence>
<dbReference type="KEGG" id="sbal:HUE88_07355"/>
<name>A0A7S7LTB0_9BACT</name>
<evidence type="ECO:0000256" key="1">
    <source>
        <dbReference type="ARBA" id="ARBA00022729"/>
    </source>
</evidence>
<evidence type="ECO:0000313" key="4">
    <source>
        <dbReference type="EMBL" id="QOY50965.1"/>
    </source>
</evidence>